<dbReference type="InterPro" id="IPR036866">
    <property type="entry name" value="RibonucZ/Hydroxyglut_hydro"/>
</dbReference>
<comment type="cofactor">
    <cofactor evidence="1">
        <name>Zn(2+)</name>
        <dbReference type="ChEBI" id="CHEBI:29105"/>
    </cofactor>
</comment>
<evidence type="ECO:0008006" key="7">
    <source>
        <dbReference type="Google" id="ProtNLM"/>
    </source>
</evidence>
<evidence type="ECO:0000256" key="1">
    <source>
        <dbReference type="ARBA" id="ARBA00001947"/>
    </source>
</evidence>
<dbReference type="PANTHER" id="PTHR42978">
    <property type="entry name" value="QUORUM-QUENCHING LACTONASE YTNP-RELATED-RELATED"/>
    <property type="match status" value="1"/>
</dbReference>
<protein>
    <recommendedName>
        <fullName evidence="7">Metallo-beta-lactamase domain-containing protein</fullName>
    </recommendedName>
</protein>
<dbReference type="InterPro" id="IPR051013">
    <property type="entry name" value="MBL_superfamily_lactonases"/>
</dbReference>
<name>X0JBT2_FUSO5</name>
<dbReference type="GO" id="GO:0016787">
    <property type="term" value="F:hydrolase activity"/>
    <property type="evidence" value="ECO:0007669"/>
    <property type="project" value="UniProtKB-KW"/>
</dbReference>
<dbReference type="RefSeq" id="XP_031055881.1">
    <property type="nucleotide sequence ID" value="XM_031214510.1"/>
</dbReference>
<evidence type="ECO:0000313" key="6">
    <source>
        <dbReference type="EMBL" id="EXL93791.1"/>
    </source>
</evidence>
<dbReference type="AlphaFoldDB" id="X0JBT2"/>
<keyword evidence="3" id="KW-0479">Metal-binding</keyword>
<gene>
    <name evidence="6" type="ORF">FOIG_13358</name>
</gene>
<reference evidence="6" key="2">
    <citation type="submission" date="2012-05" db="EMBL/GenBank/DDBJ databases">
        <title>The Genome Annotation of Fusarium oxysporum II5.</title>
        <authorList>
            <consortium name="The Broad Institute Genomics Platform"/>
            <person name="Ma L.-J."/>
            <person name="Corby-Kistler H."/>
            <person name="Broz K."/>
            <person name="Gale L.R."/>
            <person name="Jonkers W."/>
            <person name="O'Donnell K."/>
            <person name="Ploetz R."/>
            <person name="Steinberg C."/>
            <person name="Schwartz D.C."/>
            <person name="VanEtten H."/>
            <person name="Zhou S."/>
            <person name="Young S.K."/>
            <person name="Zeng Q."/>
            <person name="Gargeya S."/>
            <person name="Fitzgerald M."/>
            <person name="Abouelleil A."/>
            <person name="Alvarado L."/>
            <person name="Chapman S.B."/>
            <person name="Gainer-Dewar J."/>
            <person name="Goldberg J."/>
            <person name="Griggs A."/>
            <person name="Gujja S."/>
            <person name="Hansen M."/>
            <person name="Howarth C."/>
            <person name="Imamovic A."/>
            <person name="Ireland A."/>
            <person name="Larimer J."/>
            <person name="McCowan C."/>
            <person name="Murphy C."/>
            <person name="Pearson M."/>
            <person name="Poon T.W."/>
            <person name="Priest M."/>
            <person name="Roberts A."/>
            <person name="Saif S."/>
            <person name="Shea T."/>
            <person name="Sykes S."/>
            <person name="Wortman J."/>
            <person name="Nusbaum C."/>
            <person name="Birren B."/>
        </authorList>
    </citation>
    <scope>NUCLEOTIDE SEQUENCE</scope>
    <source>
        <strain evidence="6">54006</strain>
    </source>
</reference>
<dbReference type="GeneID" id="42038533"/>
<dbReference type="HOGENOM" id="CLU_030571_3_2_1"/>
<dbReference type="EMBL" id="JH658301">
    <property type="protein sequence ID" value="EXL93791.1"/>
    <property type="molecule type" value="Genomic_DNA"/>
</dbReference>
<keyword evidence="5" id="KW-0862">Zinc</keyword>
<organism evidence="6">
    <name type="scientific">Fusarium odoratissimum (strain NRRL 54006)</name>
    <dbReference type="NCBI Taxonomy" id="1089451"/>
    <lineage>
        <taxon>Eukaryota</taxon>
        <taxon>Fungi</taxon>
        <taxon>Dikarya</taxon>
        <taxon>Ascomycota</taxon>
        <taxon>Pezizomycotina</taxon>
        <taxon>Sordariomycetes</taxon>
        <taxon>Hypocreomycetidae</taxon>
        <taxon>Hypocreales</taxon>
        <taxon>Nectriaceae</taxon>
        <taxon>Fusarium</taxon>
        <taxon>Fusarium oxysporum species complex</taxon>
        <taxon>Fusarium oxysporum f. sp. cubense (strain race 4)</taxon>
    </lineage>
</organism>
<dbReference type="Proteomes" id="UP000030685">
    <property type="component" value="Unassembled WGS sequence"/>
</dbReference>
<comment type="similarity">
    <text evidence="2">Belongs to the metallo-beta-lactamase superfamily.</text>
</comment>
<dbReference type="Gene3D" id="3.60.15.10">
    <property type="entry name" value="Ribonuclease Z/Hydroxyacylglutathione hydrolase-like"/>
    <property type="match status" value="2"/>
</dbReference>
<proteinExistence type="inferred from homology"/>
<dbReference type="GO" id="GO:0046872">
    <property type="term" value="F:metal ion binding"/>
    <property type="evidence" value="ECO:0007669"/>
    <property type="project" value="UniProtKB-KW"/>
</dbReference>
<keyword evidence="4" id="KW-0378">Hydrolase</keyword>
<dbReference type="VEuPathDB" id="FungiDB:FOIG_13358"/>
<evidence type="ECO:0000256" key="4">
    <source>
        <dbReference type="ARBA" id="ARBA00022801"/>
    </source>
</evidence>
<reference evidence="6" key="1">
    <citation type="submission" date="2011-11" db="EMBL/GenBank/DDBJ databases">
        <title>The Genome Sequence of Fusarium oxysporum II5.</title>
        <authorList>
            <consortium name="The Broad Institute Genome Sequencing Platform"/>
            <person name="Ma L.-J."/>
            <person name="Gale L.R."/>
            <person name="Schwartz D.C."/>
            <person name="Zhou S."/>
            <person name="Corby-Kistler H."/>
            <person name="Young S.K."/>
            <person name="Zeng Q."/>
            <person name="Gargeya S."/>
            <person name="Fitzgerald M."/>
            <person name="Haas B."/>
            <person name="Abouelleil A."/>
            <person name="Alvarado L."/>
            <person name="Arachchi H.M."/>
            <person name="Berlin A."/>
            <person name="Brown A."/>
            <person name="Chapman S.B."/>
            <person name="Chen Z."/>
            <person name="Dunbar C."/>
            <person name="Freedman E."/>
            <person name="Gearin G."/>
            <person name="Goldberg J."/>
            <person name="Griggs A."/>
            <person name="Gujja S."/>
            <person name="Heiman D."/>
            <person name="Howarth C."/>
            <person name="Larson L."/>
            <person name="Lui A."/>
            <person name="MacDonald P.J.P."/>
            <person name="Montmayeur A."/>
            <person name="Murphy C."/>
            <person name="Neiman D."/>
            <person name="Pearson M."/>
            <person name="Priest M."/>
            <person name="Roberts A."/>
            <person name="Saif S."/>
            <person name="Shea T."/>
            <person name="Shenoy N."/>
            <person name="Sisk P."/>
            <person name="Stolte C."/>
            <person name="Sykes S."/>
            <person name="Wortman J."/>
            <person name="Nusbaum C."/>
            <person name="Birren B."/>
        </authorList>
    </citation>
    <scope>NUCLEOTIDE SEQUENCE [LARGE SCALE GENOMIC DNA]</scope>
    <source>
        <strain evidence="6">54006</strain>
    </source>
</reference>
<dbReference type="SUPFAM" id="SSF56281">
    <property type="entry name" value="Metallo-hydrolase/oxidoreductase"/>
    <property type="match status" value="1"/>
</dbReference>
<evidence type="ECO:0000256" key="2">
    <source>
        <dbReference type="ARBA" id="ARBA00007749"/>
    </source>
</evidence>
<evidence type="ECO:0000256" key="3">
    <source>
        <dbReference type="ARBA" id="ARBA00022723"/>
    </source>
</evidence>
<accession>X0JBT2</accession>
<evidence type="ECO:0000256" key="5">
    <source>
        <dbReference type="ARBA" id="ARBA00022833"/>
    </source>
</evidence>
<sequence>MATIPVTRLPNTSIAAMKCPPGTKMHILDLGTLQVDESWILRGANASALSNKNPKNKRRDLIDLSALIEYPGVGRTLFETECAENIDVELKHACWAVATGADLGVHMGHYLLLESLNWNTFNDSHLEIFQGISLHHLPGHTPELCGMQINLQRDGTFIWTTDQFHVGENYELGHPHGALARDHNAWYRSLNTVRRLQRIYNAKLIFGHDKIVAMEYKNAKSFYQ</sequence>
<dbReference type="PANTHER" id="PTHR42978:SF2">
    <property type="entry name" value="102 KBASES UNSTABLE REGION: FROM 1 TO 119443"/>
    <property type="match status" value="1"/>
</dbReference>